<dbReference type="PANTHER" id="PTHR20883">
    <property type="entry name" value="PHYTANOYL-COA DIOXYGENASE DOMAIN CONTAINING 1"/>
    <property type="match status" value="1"/>
</dbReference>
<proteinExistence type="inferred from homology"/>
<evidence type="ECO:0000256" key="3">
    <source>
        <dbReference type="ARBA" id="ARBA00023004"/>
    </source>
</evidence>
<dbReference type="Pfam" id="PF05721">
    <property type="entry name" value="PhyH"/>
    <property type="match status" value="1"/>
</dbReference>
<dbReference type="Gene3D" id="2.60.120.620">
    <property type="entry name" value="q2cbj1_9rhob like domain"/>
    <property type="match status" value="1"/>
</dbReference>
<evidence type="ECO:0000256" key="1">
    <source>
        <dbReference type="ARBA" id="ARBA00001962"/>
    </source>
</evidence>
<reference evidence="5" key="1">
    <citation type="journal article" date="2020" name="bioRxiv">
        <title>Chromosome-level reference genome of the European wasp spider Argiope bruennichi: a resource for studies on range expansion and evolutionary adaptation.</title>
        <authorList>
            <person name="Sheffer M.M."/>
            <person name="Hoppe A."/>
            <person name="Krehenwinkel H."/>
            <person name="Uhl G."/>
            <person name="Kuss A.W."/>
            <person name="Jensen L."/>
            <person name="Jensen C."/>
            <person name="Gillespie R.G."/>
            <person name="Hoff K.J."/>
            <person name="Prost S."/>
        </authorList>
    </citation>
    <scope>NUCLEOTIDE SEQUENCE</scope>
</reference>
<evidence type="ECO:0000313" key="5">
    <source>
        <dbReference type="EMBL" id="KAF8793934.1"/>
    </source>
</evidence>
<dbReference type="GO" id="GO:0051213">
    <property type="term" value="F:dioxygenase activity"/>
    <property type="evidence" value="ECO:0007669"/>
    <property type="project" value="UniProtKB-KW"/>
</dbReference>
<evidence type="ECO:0000256" key="4">
    <source>
        <dbReference type="ARBA" id="ARBA00038356"/>
    </source>
</evidence>
<dbReference type="PANTHER" id="PTHR20883:SF15">
    <property type="entry name" value="PHYTANOYL-COA DIOXYGENASE DOMAIN-CONTAINING PROTEIN 1"/>
    <property type="match status" value="1"/>
</dbReference>
<accession>A0A8T0FRZ1</accession>
<protein>
    <submittedName>
        <fullName evidence="5">Phytanoyl-CoA dioxygenase domain-containing</fullName>
    </submittedName>
</protein>
<dbReference type="SUPFAM" id="SSF51197">
    <property type="entry name" value="Clavaminate synthase-like"/>
    <property type="match status" value="1"/>
</dbReference>
<keyword evidence="2" id="KW-0479">Metal-binding</keyword>
<dbReference type="Proteomes" id="UP000807504">
    <property type="component" value="Unassembled WGS sequence"/>
</dbReference>
<keyword evidence="5" id="KW-0223">Dioxygenase</keyword>
<sequence length="205" mass="23846">MDNIYEKYQKEGCLKIENFLTPEEVEELKKGLLDVVENIADDNSYVFSVYRTGAQTEADDYFINSADKIKYFFENDAFDALGNLTMDKKQALNKVGYALHWWHPIFKKHTFSQKIKDLMQTLQYKDPVVVQSMLIFKKPKIGEIVRPHQDSTFLYSEPPTCIGLWFPLEDATLENGCLWYVPGSHEGDPVHQRFVRNGGRPKRLE</sequence>
<comment type="cofactor">
    <cofactor evidence="1">
        <name>Fe cation</name>
        <dbReference type="ChEBI" id="CHEBI:24875"/>
    </cofactor>
</comment>
<dbReference type="GO" id="GO:0046872">
    <property type="term" value="F:metal ion binding"/>
    <property type="evidence" value="ECO:0007669"/>
    <property type="project" value="UniProtKB-KW"/>
</dbReference>
<comment type="caution">
    <text evidence="5">The sequence shown here is derived from an EMBL/GenBank/DDBJ whole genome shotgun (WGS) entry which is preliminary data.</text>
</comment>
<keyword evidence="6" id="KW-1185">Reference proteome</keyword>
<evidence type="ECO:0000313" key="6">
    <source>
        <dbReference type="Proteomes" id="UP000807504"/>
    </source>
</evidence>
<gene>
    <name evidence="5" type="ORF">HNY73_001963</name>
</gene>
<comment type="similarity">
    <text evidence="4">Belongs to the PhyH family. PHYHD1 subfamily.</text>
</comment>
<evidence type="ECO:0000256" key="2">
    <source>
        <dbReference type="ARBA" id="ARBA00022723"/>
    </source>
</evidence>
<keyword evidence="5" id="KW-0560">Oxidoreductase</keyword>
<name>A0A8T0FRZ1_ARGBR</name>
<reference evidence="5" key="2">
    <citation type="submission" date="2020-06" db="EMBL/GenBank/DDBJ databases">
        <authorList>
            <person name="Sheffer M."/>
        </authorList>
    </citation>
    <scope>NUCLEOTIDE SEQUENCE</scope>
</reference>
<dbReference type="EMBL" id="JABXBU010000002">
    <property type="protein sequence ID" value="KAF8793934.1"/>
    <property type="molecule type" value="Genomic_DNA"/>
</dbReference>
<organism evidence="5 6">
    <name type="scientific">Argiope bruennichi</name>
    <name type="common">Wasp spider</name>
    <name type="synonym">Aranea bruennichi</name>
    <dbReference type="NCBI Taxonomy" id="94029"/>
    <lineage>
        <taxon>Eukaryota</taxon>
        <taxon>Metazoa</taxon>
        <taxon>Ecdysozoa</taxon>
        <taxon>Arthropoda</taxon>
        <taxon>Chelicerata</taxon>
        <taxon>Arachnida</taxon>
        <taxon>Araneae</taxon>
        <taxon>Araneomorphae</taxon>
        <taxon>Entelegynae</taxon>
        <taxon>Araneoidea</taxon>
        <taxon>Araneidae</taxon>
        <taxon>Argiope</taxon>
    </lineage>
</organism>
<dbReference type="InterPro" id="IPR008775">
    <property type="entry name" value="Phytyl_CoA_dOase-like"/>
</dbReference>
<dbReference type="AlphaFoldDB" id="A0A8T0FRZ1"/>
<keyword evidence="3" id="KW-0408">Iron</keyword>